<dbReference type="Proteomes" id="UP000594836">
    <property type="component" value="Chromosome"/>
</dbReference>
<keyword evidence="1" id="KW-0732">Signal</keyword>
<organism evidence="2 3">
    <name type="scientific">Sphingomonas paucimobilis</name>
    <name type="common">Pseudomonas paucimobilis</name>
    <dbReference type="NCBI Taxonomy" id="13689"/>
    <lineage>
        <taxon>Bacteria</taxon>
        <taxon>Pseudomonadati</taxon>
        <taxon>Pseudomonadota</taxon>
        <taxon>Alphaproteobacteria</taxon>
        <taxon>Sphingomonadales</taxon>
        <taxon>Sphingomonadaceae</taxon>
        <taxon>Sphingomonas</taxon>
    </lineage>
</organism>
<dbReference type="EMBL" id="CP065713">
    <property type="protein sequence ID" value="QPT08571.1"/>
    <property type="molecule type" value="Genomic_DNA"/>
</dbReference>
<protein>
    <submittedName>
        <fullName evidence="2">Uncharacterized protein</fullName>
    </submittedName>
</protein>
<dbReference type="AlphaFoldDB" id="A0A7T3E6R5"/>
<feature type="chain" id="PRO_5032993955" evidence="1">
    <location>
        <begin position="21"/>
        <end position="153"/>
    </location>
</feature>
<dbReference type="RefSeq" id="WP_197939108.1">
    <property type="nucleotide sequence ID" value="NZ_CP065713.1"/>
</dbReference>
<sequence>MLLRGLLCAAMALLAAPASAQVKRAAAVVNQPAVVEVTLQDGTTITPPGFVPLDATGAPTGAGRQEVAQLATSNTASPAVTMFGGTYIMTQACTAYGSVVLRYRGPDGSTMVPLLTKTAGEAGGTTVQLGSKQVVDVALTSTTGCNVTLARVP</sequence>
<evidence type="ECO:0000256" key="1">
    <source>
        <dbReference type="SAM" id="SignalP"/>
    </source>
</evidence>
<accession>A0A7T3E6R5</accession>
<feature type="signal peptide" evidence="1">
    <location>
        <begin position="1"/>
        <end position="20"/>
    </location>
</feature>
<proteinExistence type="predicted"/>
<evidence type="ECO:0000313" key="2">
    <source>
        <dbReference type="EMBL" id="QPT08571.1"/>
    </source>
</evidence>
<evidence type="ECO:0000313" key="3">
    <source>
        <dbReference type="Proteomes" id="UP000594836"/>
    </source>
</evidence>
<reference evidence="2 3" key="1">
    <citation type="submission" date="2020-12" db="EMBL/GenBank/DDBJ databases">
        <title>FDA dAtabase for Regulatory Grade micrObial Sequences (FDA-ARGOS): Supporting development and validation of Infectious Disease Dx tests.</title>
        <authorList>
            <person name="Sproer C."/>
            <person name="Gronow S."/>
            <person name="Severitt S."/>
            <person name="Schroder I."/>
            <person name="Tallon L."/>
            <person name="Sadzewicz L."/>
            <person name="Zhao X."/>
            <person name="Boylan J."/>
            <person name="Ott S."/>
            <person name="Bowen H."/>
            <person name="Vavikolanu K."/>
            <person name="Mehta A."/>
            <person name="Aluvathingal J."/>
            <person name="Nadendla S."/>
            <person name="Lowell S."/>
            <person name="Myers T."/>
            <person name="Yan Y."/>
            <person name="Sichtig H."/>
        </authorList>
    </citation>
    <scope>NUCLEOTIDE SEQUENCE [LARGE SCALE GENOMIC DNA]</scope>
    <source>
        <strain evidence="2 3">FDAARGOS_881</strain>
    </source>
</reference>
<name>A0A7T3E6R5_SPHPI</name>
<gene>
    <name evidence="2" type="ORF">I6G38_17940</name>
</gene>